<feature type="compositionally biased region" description="Basic and acidic residues" evidence="1">
    <location>
        <begin position="1"/>
        <end position="11"/>
    </location>
</feature>
<proteinExistence type="predicted"/>
<reference evidence="3 4" key="1">
    <citation type="submission" date="2018-07" db="EMBL/GenBank/DDBJ databases">
        <title>The molecular basis for the intramolecular migration of carboxyl group in the catabolism of para-hydroxybenzoate via gentisate.</title>
        <authorList>
            <person name="Zhao H."/>
            <person name="Xu Y."/>
            <person name="Lin S."/>
            <person name="Spain J.C."/>
            <person name="Zhou N.-Y."/>
        </authorList>
    </citation>
    <scope>NUCLEOTIDE SEQUENCE [LARGE SCALE GENOMIC DNA]</scope>
    <source>
        <strain evidence="3 4">PHB-7a</strain>
    </source>
</reference>
<evidence type="ECO:0000313" key="3">
    <source>
        <dbReference type="EMBL" id="AXN41539.1"/>
    </source>
</evidence>
<evidence type="ECO:0000313" key="4">
    <source>
        <dbReference type="Proteomes" id="UP000260457"/>
    </source>
</evidence>
<gene>
    <name evidence="3" type="ORF">DTO10_26370</name>
</gene>
<keyword evidence="2" id="KW-0472">Membrane</keyword>
<name>A0ABM6XSR4_9BACI</name>
<protein>
    <submittedName>
        <fullName evidence="3">Uncharacterized protein</fullName>
    </submittedName>
</protein>
<accession>A0ABM6XSR4</accession>
<evidence type="ECO:0000256" key="1">
    <source>
        <dbReference type="SAM" id="MobiDB-lite"/>
    </source>
</evidence>
<dbReference type="EMBL" id="CP030926">
    <property type="protein sequence ID" value="AXN41539.1"/>
    <property type="molecule type" value="Genomic_DNA"/>
</dbReference>
<feature type="transmembrane region" description="Helical" evidence="2">
    <location>
        <begin position="52"/>
        <end position="70"/>
    </location>
</feature>
<feature type="region of interest" description="Disordered" evidence="1">
    <location>
        <begin position="1"/>
        <end position="37"/>
    </location>
</feature>
<keyword evidence="2" id="KW-0812">Transmembrane</keyword>
<dbReference type="Proteomes" id="UP000260457">
    <property type="component" value="Chromosome"/>
</dbReference>
<sequence>MVNGGDDRRPNLTETAPSSYKMGKNTPENNPNLLPSLRNDHKNDSFMCYETIWFLSTAMPVSDILIGFFYETSLMVNSLKRENI</sequence>
<keyword evidence="4" id="KW-1185">Reference proteome</keyword>
<evidence type="ECO:0000256" key="2">
    <source>
        <dbReference type="SAM" id="Phobius"/>
    </source>
</evidence>
<keyword evidence="2" id="KW-1133">Transmembrane helix</keyword>
<organism evidence="3 4">
    <name type="scientific">Peribacillus butanolivorans</name>
    <dbReference type="NCBI Taxonomy" id="421767"/>
    <lineage>
        <taxon>Bacteria</taxon>
        <taxon>Bacillati</taxon>
        <taxon>Bacillota</taxon>
        <taxon>Bacilli</taxon>
        <taxon>Bacillales</taxon>
        <taxon>Bacillaceae</taxon>
        <taxon>Peribacillus</taxon>
    </lineage>
</organism>